<feature type="compositionally biased region" description="Acidic residues" evidence="1">
    <location>
        <begin position="208"/>
        <end position="229"/>
    </location>
</feature>
<dbReference type="Proteomes" id="UP001652582">
    <property type="component" value="Chromosome 16"/>
</dbReference>
<gene>
    <name evidence="3" type="primary">LOC128198041</name>
</gene>
<name>A0ABM3LTB7_BICAN</name>
<evidence type="ECO:0000313" key="2">
    <source>
        <dbReference type="Proteomes" id="UP001652582"/>
    </source>
</evidence>
<dbReference type="GeneID" id="128198041"/>
<keyword evidence="2" id="KW-1185">Reference proteome</keyword>
<proteinExistence type="predicted"/>
<reference evidence="3" key="1">
    <citation type="submission" date="2025-08" db="UniProtKB">
        <authorList>
            <consortium name="RefSeq"/>
        </authorList>
    </citation>
    <scope>IDENTIFICATION</scope>
</reference>
<dbReference type="RefSeq" id="XP_052742268.1">
    <property type="nucleotide sequence ID" value="XM_052886308.1"/>
</dbReference>
<protein>
    <submittedName>
        <fullName evidence="3">Uncharacterized protein LOC128198041</fullName>
    </submittedName>
</protein>
<sequence>MGFFVIRLVGRHLSVVQPARNHCKNAVGAAPHPAHQGSTTFAHCGVKTVNTRIREHPQCDIKAGQPHQHSECVVILYTESVIRFLRVFGPQATRVETSCEQPNTEDEPFKKTLKNCDPSTLPPCKAELQQHLLRTQYITSIWRNAYLRFPSSLTPNRNGWTLHEDTLHFHWFDGDCMPQSVFDAIVHENNKQNNIGNDTTDNAGVSELDTDESEVDSDSSDEGASTEEE</sequence>
<feature type="region of interest" description="Disordered" evidence="1">
    <location>
        <begin position="191"/>
        <end position="229"/>
    </location>
</feature>
<evidence type="ECO:0000313" key="3">
    <source>
        <dbReference type="RefSeq" id="XP_052742268.1"/>
    </source>
</evidence>
<organism evidence="2 3">
    <name type="scientific">Bicyclus anynana</name>
    <name type="common">Squinting bush brown butterfly</name>
    <dbReference type="NCBI Taxonomy" id="110368"/>
    <lineage>
        <taxon>Eukaryota</taxon>
        <taxon>Metazoa</taxon>
        <taxon>Ecdysozoa</taxon>
        <taxon>Arthropoda</taxon>
        <taxon>Hexapoda</taxon>
        <taxon>Insecta</taxon>
        <taxon>Pterygota</taxon>
        <taxon>Neoptera</taxon>
        <taxon>Endopterygota</taxon>
        <taxon>Lepidoptera</taxon>
        <taxon>Glossata</taxon>
        <taxon>Ditrysia</taxon>
        <taxon>Papilionoidea</taxon>
        <taxon>Nymphalidae</taxon>
        <taxon>Satyrinae</taxon>
        <taxon>Satyrini</taxon>
        <taxon>Mycalesina</taxon>
        <taxon>Bicyclus</taxon>
    </lineage>
</organism>
<evidence type="ECO:0000256" key="1">
    <source>
        <dbReference type="SAM" id="MobiDB-lite"/>
    </source>
</evidence>
<feature type="compositionally biased region" description="Polar residues" evidence="1">
    <location>
        <begin position="191"/>
        <end position="203"/>
    </location>
</feature>
<accession>A0ABM3LTB7</accession>